<organism evidence="2">
    <name type="scientific">Lepeophtheirus salmonis</name>
    <name type="common">Salmon louse</name>
    <name type="synonym">Caligus salmonis</name>
    <dbReference type="NCBI Taxonomy" id="72036"/>
    <lineage>
        <taxon>Eukaryota</taxon>
        <taxon>Metazoa</taxon>
        <taxon>Ecdysozoa</taxon>
        <taxon>Arthropoda</taxon>
        <taxon>Crustacea</taxon>
        <taxon>Multicrustacea</taxon>
        <taxon>Hexanauplia</taxon>
        <taxon>Copepoda</taxon>
        <taxon>Siphonostomatoida</taxon>
        <taxon>Caligidae</taxon>
        <taxon>Lepeophtheirus</taxon>
    </lineage>
</organism>
<reference evidence="2" key="1">
    <citation type="submission" date="2014-05" db="EMBL/GenBank/DDBJ databases">
        <authorList>
            <person name="Chronopoulou M."/>
        </authorList>
    </citation>
    <scope>NUCLEOTIDE SEQUENCE</scope>
    <source>
        <tissue evidence="2">Whole organism</tissue>
    </source>
</reference>
<evidence type="ECO:0000256" key="1">
    <source>
        <dbReference type="SAM" id="MobiDB-lite"/>
    </source>
</evidence>
<feature type="non-terminal residue" evidence="2">
    <location>
        <position position="73"/>
    </location>
</feature>
<proteinExistence type="predicted"/>
<protein>
    <submittedName>
        <fullName evidence="2">Uncharacterized protein</fullName>
    </submittedName>
</protein>
<feature type="non-terminal residue" evidence="2">
    <location>
        <position position="1"/>
    </location>
</feature>
<dbReference type="EMBL" id="HACA01031837">
    <property type="protein sequence ID" value="CDW49198.1"/>
    <property type="molecule type" value="Transcribed_RNA"/>
</dbReference>
<evidence type="ECO:0000313" key="2">
    <source>
        <dbReference type="EMBL" id="CDW49198.1"/>
    </source>
</evidence>
<name>A0A0K2VFB3_LEPSM</name>
<sequence length="73" mass="8701">KEQQQSKRGPTQVSHSTLPPTSLNEFYRNNRKEKQIVKYRINQSFFVGVKVFKKKINKYISFYLSNKYAVTIK</sequence>
<accession>A0A0K2VFB3</accession>
<dbReference type="AlphaFoldDB" id="A0A0K2VFB3"/>
<feature type="region of interest" description="Disordered" evidence="1">
    <location>
        <begin position="1"/>
        <end position="24"/>
    </location>
</feature>